<dbReference type="SUPFAM" id="SSF51905">
    <property type="entry name" value="FAD/NAD(P)-binding domain"/>
    <property type="match status" value="1"/>
</dbReference>
<evidence type="ECO:0000256" key="5">
    <source>
        <dbReference type="ARBA" id="ARBA00023033"/>
    </source>
</evidence>
<name>A0ABR4GPU6_9EURO</name>
<keyword evidence="3" id="KW-0274">FAD</keyword>
<keyword evidence="5" id="KW-0503">Monooxygenase</keyword>
<reference evidence="8 9" key="1">
    <citation type="submission" date="2024-07" db="EMBL/GenBank/DDBJ databases">
        <title>Section-level genome sequencing and comparative genomics of Aspergillus sections Usti and Cavernicolus.</title>
        <authorList>
            <consortium name="Lawrence Berkeley National Laboratory"/>
            <person name="Nybo J.L."/>
            <person name="Vesth T.C."/>
            <person name="Theobald S."/>
            <person name="Frisvad J.C."/>
            <person name="Larsen T.O."/>
            <person name="Kjaerboelling I."/>
            <person name="Rothschild-Mancinelli K."/>
            <person name="Lyhne E.K."/>
            <person name="Kogle M.E."/>
            <person name="Barry K."/>
            <person name="Clum A."/>
            <person name="Na H."/>
            <person name="Ledsgaard L."/>
            <person name="Lin J."/>
            <person name="Lipzen A."/>
            <person name="Kuo A."/>
            <person name="Riley R."/>
            <person name="Mondo S."/>
            <person name="Labutti K."/>
            <person name="Haridas S."/>
            <person name="Pangalinan J."/>
            <person name="Salamov A.A."/>
            <person name="Simmons B.A."/>
            <person name="Magnuson J.K."/>
            <person name="Chen J."/>
            <person name="Drula E."/>
            <person name="Henrissat B."/>
            <person name="Wiebenga A."/>
            <person name="Lubbers R.J."/>
            <person name="Gomes A.C."/>
            <person name="Makela M.R."/>
            <person name="Stajich J."/>
            <person name="Grigoriev I.V."/>
            <person name="Mortensen U.H."/>
            <person name="De Vries R.P."/>
            <person name="Baker S.E."/>
            <person name="Andersen M.R."/>
        </authorList>
    </citation>
    <scope>NUCLEOTIDE SEQUENCE [LARGE SCALE GENOMIC DNA]</scope>
    <source>
        <strain evidence="8 9">CBS 209.92</strain>
    </source>
</reference>
<organism evidence="8 9">
    <name type="scientific">Aspergillus keveii</name>
    <dbReference type="NCBI Taxonomy" id="714993"/>
    <lineage>
        <taxon>Eukaryota</taxon>
        <taxon>Fungi</taxon>
        <taxon>Dikarya</taxon>
        <taxon>Ascomycota</taxon>
        <taxon>Pezizomycotina</taxon>
        <taxon>Eurotiomycetes</taxon>
        <taxon>Eurotiomycetidae</taxon>
        <taxon>Eurotiales</taxon>
        <taxon>Aspergillaceae</taxon>
        <taxon>Aspergillus</taxon>
        <taxon>Aspergillus subgen. Nidulantes</taxon>
    </lineage>
</organism>
<dbReference type="Pfam" id="PF01494">
    <property type="entry name" value="FAD_binding_3"/>
    <property type="match status" value="1"/>
</dbReference>
<evidence type="ECO:0000256" key="3">
    <source>
        <dbReference type="ARBA" id="ARBA00022827"/>
    </source>
</evidence>
<feature type="domain" description="FAD-binding" evidence="7">
    <location>
        <begin position="5"/>
        <end position="343"/>
    </location>
</feature>
<keyword evidence="2" id="KW-0285">Flavoprotein</keyword>
<dbReference type="PRINTS" id="PR00420">
    <property type="entry name" value="RNGMNOXGNASE"/>
</dbReference>
<evidence type="ECO:0000259" key="7">
    <source>
        <dbReference type="Pfam" id="PF01494"/>
    </source>
</evidence>
<evidence type="ECO:0000256" key="6">
    <source>
        <dbReference type="SAM" id="SignalP"/>
    </source>
</evidence>
<evidence type="ECO:0000256" key="2">
    <source>
        <dbReference type="ARBA" id="ARBA00022630"/>
    </source>
</evidence>
<keyword evidence="4" id="KW-0560">Oxidoreductase</keyword>
<accession>A0ABR4GPU6</accession>
<protein>
    <recommendedName>
        <fullName evidence="7">FAD-binding domain-containing protein</fullName>
    </recommendedName>
</protein>
<feature type="chain" id="PRO_5047326050" description="FAD-binding domain-containing protein" evidence="6">
    <location>
        <begin position="19"/>
        <end position="355"/>
    </location>
</feature>
<sequence>MVLRILIVGGGLAGQATALALRKAGHHIQVFEQSHLTPEDTAGPIVHLGPRSNELLRSWGIDTAVASGVIIKQIDEFDHGGNTKDTGAVSPPGWMYYERSKLHRALLSAATASTEAGVPVEVHLRTEVVSVDSQAARVVLGDGRVFEGDVVVGADGFYSTVRKAIAQVDNIPIKDQKIAAQFSVQSHSGPLTQRFQYQSDRYEKWAGAGLEVHIYSAEPGRLLFECTLSAQAGTDLTSAWIKAQLVQAFENKNTELARILAALDIKDIRSWTQTSYPKVQTWTSDKVVLVGDAAHPFLPHEAPGTSQSLNDAAALAAKLSSDMKAEDIPSHLAAWTTLRRERLRTLPCFYASACT</sequence>
<evidence type="ECO:0000256" key="4">
    <source>
        <dbReference type="ARBA" id="ARBA00023002"/>
    </source>
</evidence>
<dbReference type="InterPro" id="IPR050493">
    <property type="entry name" value="FAD-dep_Monooxygenase_BioMet"/>
</dbReference>
<dbReference type="InterPro" id="IPR002938">
    <property type="entry name" value="FAD-bd"/>
</dbReference>
<gene>
    <name evidence="8" type="ORF">BJX66DRAFT_331284</name>
</gene>
<evidence type="ECO:0000313" key="9">
    <source>
        <dbReference type="Proteomes" id="UP001610563"/>
    </source>
</evidence>
<proteinExistence type="inferred from homology"/>
<comment type="caution">
    <text evidence="8">The sequence shown here is derived from an EMBL/GenBank/DDBJ whole genome shotgun (WGS) entry which is preliminary data.</text>
</comment>
<dbReference type="Proteomes" id="UP001610563">
    <property type="component" value="Unassembled WGS sequence"/>
</dbReference>
<dbReference type="PANTHER" id="PTHR13789:SF314">
    <property type="entry name" value="FAD-BINDING DOMAIN-CONTAINING PROTEIN"/>
    <property type="match status" value="1"/>
</dbReference>
<feature type="signal peptide" evidence="6">
    <location>
        <begin position="1"/>
        <end position="18"/>
    </location>
</feature>
<dbReference type="EMBL" id="JBFTWV010000001">
    <property type="protein sequence ID" value="KAL2801099.1"/>
    <property type="molecule type" value="Genomic_DNA"/>
</dbReference>
<comment type="similarity">
    <text evidence="1">Belongs to the paxM FAD-dependent monooxygenase family.</text>
</comment>
<keyword evidence="9" id="KW-1185">Reference proteome</keyword>
<dbReference type="Gene3D" id="3.50.50.60">
    <property type="entry name" value="FAD/NAD(P)-binding domain"/>
    <property type="match status" value="1"/>
</dbReference>
<dbReference type="PANTHER" id="PTHR13789">
    <property type="entry name" value="MONOOXYGENASE"/>
    <property type="match status" value="1"/>
</dbReference>
<dbReference type="InterPro" id="IPR036188">
    <property type="entry name" value="FAD/NAD-bd_sf"/>
</dbReference>
<evidence type="ECO:0000313" key="8">
    <source>
        <dbReference type="EMBL" id="KAL2801099.1"/>
    </source>
</evidence>
<keyword evidence="6" id="KW-0732">Signal</keyword>
<evidence type="ECO:0000256" key="1">
    <source>
        <dbReference type="ARBA" id="ARBA00007992"/>
    </source>
</evidence>